<evidence type="ECO:0000313" key="1">
    <source>
        <dbReference type="EMBL" id="HIR47163.1"/>
    </source>
</evidence>
<comment type="caution">
    <text evidence="1">The sequence shown here is derived from an EMBL/GenBank/DDBJ whole genome shotgun (WGS) entry which is preliminary data.</text>
</comment>
<dbReference type="AlphaFoldDB" id="A0A9D1AMY0"/>
<reference evidence="1" key="1">
    <citation type="submission" date="2020-10" db="EMBL/GenBank/DDBJ databases">
        <authorList>
            <person name="Gilroy R."/>
        </authorList>
    </citation>
    <scope>NUCLEOTIDE SEQUENCE</scope>
    <source>
        <strain evidence="1">ChiSxjej1B13-7958</strain>
    </source>
</reference>
<proteinExistence type="predicted"/>
<accession>A0A9D1AMY0</accession>
<protein>
    <submittedName>
        <fullName evidence="1">Uncharacterized protein</fullName>
    </submittedName>
</protein>
<name>A0A9D1AMY0_9FIRM</name>
<organism evidence="1 2">
    <name type="scientific">Candidatus Caccousia avicola</name>
    <dbReference type="NCBI Taxonomy" id="2840721"/>
    <lineage>
        <taxon>Bacteria</taxon>
        <taxon>Bacillati</taxon>
        <taxon>Bacillota</taxon>
        <taxon>Clostridia</taxon>
        <taxon>Eubacteriales</taxon>
        <taxon>Oscillospiraceae</taxon>
        <taxon>Oscillospiraceae incertae sedis</taxon>
        <taxon>Candidatus Caccousia</taxon>
    </lineage>
</organism>
<dbReference type="Proteomes" id="UP000824242">
    <property type="component" value="Unassembled WGS sequence"/>
</dbReference>
<evidence type="ECO:0000313" key="2">
    <source>
        <dbReference type="Proteomes" id="UP000824242"/>
    </source>
</evidence>
<dbReference type="EMBL" id="DVGZ01000057">
    <property type="protein sequence ID" value="HIR47163.1"/>
    <property type="molecule type" value="Genomic_DNA"/>
</dbReference>
<sequence>MVCVTGQRDCDRLIRAGRRLADQEACDLHVLCVQPVEPCGTSCGEELEYLRQTARDAGAEMTVYFQDNAPVIAASFARRIGAKHIFTGMAEAPVNGFVEILHKLLPKTPISMVAKSGVIYNIWPEEAKSAARPAKLAPALK</sequence>
<reference evidence="1" key="2">
    <citation type="journal article" date="2021" name="PeerJ">
        <title>Extensive microbial diversity within the chicken gut microbiome revealed by metagenomics and culture.</title>
        <authorList>
            <person name="Gilroy R."/>
            <person name="Ravi A."/>
            <person name="Getino M."/>
            <person name="Pursley I."/>
            <person name="Horton D.L."/>
            <person name="Alikhan N.F."/>
            <person name="Baker D."/>
            <person name="Gharbi K."/>
            <person name="Hall N."/>
            <person name="Watson M."/>
            <person name="Adriaenssens E.M."/>
            <person name="Foster-Nyarko E."/>
            <person name="Jarju S."/>
            <person name="Secka A."/>
            <person name="Antonio M."/>
            <person name="Oren A."/>
            <person name="Chaudhuri R.R."/>
            <person name="La Ragione R."/>
            <person name="Hildebrand F."/>
            <person name="Pallen M.J."/>
        </authorList>
    </citation>
    <scope>NUCLEOTIDE SEQUENCE</scope>
    <source>
        <strain evidence="1">ChiSxjej1B13-7958</strain>
    </source>
</reference>
<gene>
    <name evidence="1" type="ORF">IAB89_05820</name>
</gene>